<organism evidence="2 3">
    <name type="scientific">Armillaria solidipes</name>
    <dbReference type="NCBI Taxonomy" id="1076256"/>
    <lineage>
        <taxon>Eukaryota</taxon>
        <taxon>Fungi</taxon>
        <taxon>Dikarya</taxon>
        <taxon>Basidiomycota</taxon>
        <taxon>Agaricomycotina</taxon>
        <taxon>Agaricomycetes</taxon>
        <taxon>Agaricomycetidae</taxon>
        <taxon>Agaricales</taxon>
        <taxon>Marasmiineae</taxon>
        <taxon>Physalacriaceae</taxon>
        <taxon>Armillaria</taxon>
    </lineage>
</organism>
<feature type="compositionally biased region" description="Low complexity" evidence="1">
    <location>
        <begin position="93"/>
        <end position="113"/>
    </location>
</feature>
<proteinExistence type="predicted"/>
<dbReference type="STRING" id="1076256.A0A2H3B8I7"/>
<feature type="region of interest" description="Disordered" evidence="1">
    <location>
        <begin position="25"/>
        <end position="190"/>
    </location>
</feature>
<reference evidence="3" key="1">
    <citation type="journal article" date="2017" name="Nat. Ecol. Evol.">
        <title>Genome expansion and lineage-specific genetic innovations in the forest pathogenic fungi Armillaria.</title>
        <authorList>
            <person name="Sipos G."/>
            <person name="Prasanna A.N."/>
            <person name="Walter M.C."/>
            <person name="O'Connor E."/>
            <person name="Balint B."/>
            <person name="Krizsan K."/>
            <person name="Kiss B."/>
            <person name="Hess J."/>
            <person name="Varga T."/>
            <person name="Slot J."/>
            <person name="Riley R."/>
            <person name="Boka B."/>
            <person name="Rigling D."/>
            <person name="Barry K."/>
            <person name="Lee J."/>
            <person name="Mihaltcheva S."/>
            <person name="LaButti K."/>
            <person name="Lipzen A."/>
            <person name="Waldron R."/>
            <person name="Moloney N.M."/>
            <person name="Sperisen C."/>
            <person name="Kredics L."/>
            <person name="Vagvoelgyi C."/>
            <person name="Patrignani A."/>
            <person name="Fitzpatrick D."/>
            <person name="Nagy I."/>
            <person name="Doyle S."/>
            <person name="Anderson J.B."/>
            <person name="Grigoriev I.V."/>
            <person name="Gueldener U."/>
            <person name="Muensterkoetter M."/>
            <person name="Nagy L.G."/>
        </authorList>
    </citation>
    <scope>NUCLEOTIDE SEQUENCE [LARGE SCALE GENOMIC DNA]</scope>
    <source>
        <strain evidence="3">28-4</strain>
    </source>
</reference>
<dbReference type="Proteomes" id="UP000218334">
    <property type="component" value="Unassembled WGS sequence"/>
</dbReference>
<keyword evidence="3" id="KW-1185">Reference proteome</keyword>
<evidence type="ECO:0000256" key="1">
    <source>
        <dbReference type="SAM" id="MobiDB-lite"/>
    </source>
</evidence>
<gene>
    <name evidence="2" type="ORF">ARMSODRAFT_980815</name>
</gene>
<feature type="compositionally biased region" description="Basic and acidic residues" evidence="1">
    <location>
        <begin position="277"/>
        <end position="297"/>
    </location>
</feature>
<feature type="compositionally biased region" description="Basic residues" evidence="1">
    <location>
        <begin position="27"/>
        <end position="37"/>
    </location>
</feature>
<feature type="region of interest" description="Disordered" evidence="1">
    <location>
        <begin position="263"/>
        <end position="297"/>
    </location>
</feature>
<evidence type="ECO:0000313" key="2">
    <source>
        <dbReference type="EMBL" id="PBK62358.1"/>
    </source>
</evidence>
<dbReference type="AlphaFoldDB" id="A0A2H3B8I7"/>
<sequence length="488" mass="52535">MFTTGSKSGRKLQAYQIGNNIFPRVTTSKRHKYKIQKVRPIPSRSLSPETPPLLPSKQWPTAPITPPRAAAKHTQDLKVPIPKLDYTAASPDASSSKTQVSAQAASSSQVRATPRPPAPNPAKQTGQQATPQKIVTPRLVNSGTAQASNATPSSQTAPKKIVSSMKPKPLAPSGASSGLQAQGGVDNSGWGSPAWSHISLTNSLPPSPTENFVSFPKDFTSSLHEKLRQQCLIVQLSQALIPVFNTKVPVFIALLNARPYSFQGSKSDPKKKKKDAKGKDKNVEKPAAKKLKMKETVADDDEVVQPTPAIRTHGPTPLKPPPVTLGISGGGFGEKVPPSAKQIKNGIESIGILKVDKDFGKFIEVDGCYWNKDVAPFVGERVDGEASLNLVYHYRPKGYDMINMFESALNTIEINNAAISSIAQQYLAGLNVSAHSESIRIQMSHLRECLNPIEKVVEEEDNGDEDVEVEVVAKGVVGPSKKKKSKSG</sequence>
<dbReference type="EMBL" id="KZ293467">
    <property type="protein sequence ID" value="PBK62358.1"/>
    <property type="molecule type" value="Genomic_DNA"/>
</dbReference>
<evidence type="ECO:0000313" key="3">
    <source>
        <dbReference type="Proteomes" id="UP000218334"/>
    </source>
</evidence>
<protein>
    <submittedName>
        <fullName evidence="2">Uncharacterized protein</fullName>
    </submittedName>
</protein>
<feature type="compositionally biased region" description="Polar residues" evidence="1">
    <location>
        <begin position="123"/>
        <end position="157"/>
    </location>
</feature>
<feature type="compositionally biased region" description="Low complexity" evidence="1">
    <location>
        <begin position="171"/>
        <end position="184"/>
    </location>
</feature>
<accession>A0A2H3B8I7</accession>
<name>A0A2H3B8I7_9AGAR</name>